<comment type="catalytic activity">
    <reaction evidence="2">
        <text>oxidized coenzyme F420-(gamma-L-Glu)(n) + a quinol + H(+) = reduced coenzyme F420-(gamma-L-Glu)(n) + a quinone</text>
        <dbReference type="Rhea" id="RHEA:39663"/>
        <dbReference type="Rhea" id="RHEA-COMP:12939"/>
        <dbReference type="Rhea" id="RHEA-COMP:14378"/>
        <dbReference type="ChEBI" id="CHEBI:15378"/>
        <dbReference type="ChEBI" id="CHEBI:24646"/>
        <dbReference type="ChEBI" id="CHEBI:132124"/>
        <dbReference type="ChEBI" id="CHEBI:133980"/>
        <dbReference type="ChEBI" id="CHEBI:139511"/>
    </reaction>
</comment>
<dbReference type="Proteomes" id="UP001216390">
    <property type="component" value="Chromosome"/>
</dbReference>
<reference evidence="3" key="1">
    <citation type="submission" date="2023-01" db="EMBL/GenBank/DDBJ databases">
        <title>The diversity of Class Acidimicrobiia in South China Sea sediment environments and the proposal of Iamia marina sp. nov., a novel species of the genus Iamia.</title>
        <authorList>
            <person name="He Y."/>
            <person name="Tian X."/>
        </authorList>
    </citation>
    <scope>NUCLEOTIDE SEQUENCE</scope>
    <source>
        <strain evidence="3">DSM 19957</strain>
    </source>
</reference>
<dbReference type="Gene3D" id="2.30.110.10">
    <property type="entry name" value="Electron Transport, Fmn-binding Protein, Chain A"/>
    <property type="match status" value="1"/>
</dbReference>
<accession>A0AAE9Y948</accession>
<proteinExistence type="inferred from homology"/>
<comment type="similarity">
    <text evidence="1">Belongs to the F420H(2)-dependent quinone reductase family.</text>
</comment>
<dbReference type="EMBL" id="CP116942">
    <property type="protein sequence ID" value="WCO66808.1"/>
    <property type="molecule type" value="Genomic_DNA"/>
</dbReference>
<dbReference type="PANTHER" id="PTHR39428:SF3">
    <property type="entry name" value="DEAZAFLAVIN-DEPENDENT NITROREDUCTASE"/>
    <property type="match status" value="1"/>
</dbReference>
<dbReference type="Pfam" id="PF04075">
    <property type="entry name" value="F420H2_quin_red"/>
    <property type="match status" value="1"/>
</dbReference>
<dbReference type="PANTHER" id="PTHR39428">
    <property type="entry name" value="F420H(2)-DEPENDENT QUINONE REDUCTASE RV1261C"/>
    <property type="match status" value="1"/>
</dbReference>
<protein>
    <submittedName>
        <fullName evidence="3">Nitroreductase family deazaflavin-dependent oxidoreductase</fullName>
    </submittedName>
</protein>
<organism evidence="3 4">
    <name type="scientific">Iamia majanohamensis</name>
    <dbReference type="NCBI Taxonomy" id="467976"/>
    <lineage>
        <taxon>Bacteria</taxon>
        <taxon>Bacillati</taxon>
        <taxon>Actinomycetota</taxon>
        <taxon>Acidimicrobiia</taxon>
        <taxon>Acidimicrobiales</taxon>
        <taxon>Iamiaceae</taxon>
        <taxon>Iamia</taxon>
    </lineage>
</organism>
<evidence type="ECO:0000256" key="2">
    <source>
        <dbReference type="ARBA" id="ARBA00049106"/>
    </source>
</evidence>
<name>A0AAE9Y948_9ACTN</name>
<dbReference type="RefSeq" id="WP_272736330.1">
    <property type="nucleotide sequence ID" value="NZ_CP116942.1"/>
</dbReference>
<evidence type="ECO:0000256" key="1">
    <source>
        <dbReference type="ARBA" id="ARBA00008710"/>
    </source>
</evidence>
<evidence type="ECO:0000313" key="4">
    <source>
        <dbReference type="Proteomes" id="UP001216390"/>
    </source>
</evidence>
<dbReference type="GO" id="GO:0016491">
    <property type="term" value="F:oxidoreductase activity"/>
    <property type="evidence" value="ECO:0007669"/>
    <property type="project" value="InterPro"/>
</dbReference>
<dbReference type="AlphaFoldDB" id="A0AAE9Y948"/>
<sequence>MSVFDDAEYEPSPWEPIAEEVERYERSDGAEPSDLVGDEWIVLWTLGARTGKVRKTPLVRIADGEGRYAVVGSQGGAPTHPQWVHNVRAHPVARVQDGSVRTDLTVREAEGEDKARWWERARAAWPDYDAYQAATDRVIPLFVLEPGAD</sequence>
<dbReference type="GO" id="GO:0005886">
    <property type="term" value="C:plasma membrane"/>
    <property type="evidence" value="ECO:0007669"/>
    <property type="project" value="TreeGrafter"/>
</dbReference>
<dbReference type="GO" id="GO:0070967">
    <property type="term" value="F:coenzyme F420 binding"/>
    <property type="evidence" value="ECO:0007669"/>
    <property type="project" value="TreeGrafter"/>
</dbReference>
<dbReference type="NCBIfam" id="TIGR00026">
    <property type="entry name" value="hi_GC_TIGR00026"/>
    <property type="match status" value="1"/>
</dbReference>
<evidence type="ECO:0000313" key="3">
    <source>
        <dbReference type="EMBL" id="WCO66808.1"/>
    </source>
</evidence>
<keyword evidence="4" id="KW-1185">Reference proteome</keyword>
<dbReference type="InterPro" id="IPR012349">
    <property type="entry name" value="Split_barrel_FMN-bd"/>
</dbReference>
<dbReference type="KEGG" id="ima:PO878_20150"/>
<dbReference type="InterPro" id="IPR004378">
    <property type="entry name" value="F420H2_quin_Rdtase"/>
</dbReference>
<gene>
    <name evidence="3" type="ORF">PO878_20150</name>
</gene>